<accession>W8W118</accession>
<sequence length="1475" mass="164610">MRNDKCEEFQPGLVCSTVTGCCEHECPPGTYAIANTAPLQCCKDGEIWDVEQDKCTDGQNPCPDGEYLVAGTDICCPLDTFLNFETRECEFKDFECPPGTYPIPNTDPFQCCKDGEIWDVEQDKCTDGQNPCPDGEYLVPETDICCPNDTFLNFETRECEPKDVECPPGTYPIPNTDPLQCCKDGEIWDVEQDKCTDGQNPCPDGEYLVPETDICCPNDTFLNFETRECEPKDVECPPGTYPIPNTDPLQCCKDGEIWDVEQDKCTDGQNPCPDGEYLVAGTDICCPVDTFLNFETRECEFKDVECPPGTYPILNTDPLQCCKDGEIWDVEKDMCTDGQNPCPDGTYAVTGTMPVACCPFETFFNPETRDCDQGQCPDGTYPIAGTSPVMCCKIGTYWNPEKEMCDDPNDPTDPIEECPKGFYQVAGVMPLQCCPDGSRWIPEMRECVCPDETLPVAGQYPACGEPDVCPPGEYPALLEPEIICCLKGTKYDNASGLCLCPDETPVDEMGLCTQCPDGFYAALRFPELICCPENTWYEGQMKECLCPDMTRPDENGACVDPTDKCEKPYKYDFVTGHCVCWNGMEPIRGDPSIPVDEFGCLPTDCLEGENAFYDKEDNLVCCRDGLVYNYQKDTCVCKDGNLPTATGDCATCEKWENAFFIEDQIICCGVNEYYAADHRHCMCTDGSHVADCPFPCQDNEVHEVDHSGNTAGECIPMCEDGHVFNPKTKTCTCPDGRPIVEGYPGGCPPVTVNCEMFFLPWDTLMGTVCCHEEAHYNRELDQCVCNDGSRPDARGYCGKSCPEELVYAPYPPTGDFACLCPDTLKFPNSDGICMENPCEKPLSPFKLQDGSVACCPEQSYFDMEKKSCICLSTKQPPNDDNECPEKCPEDTVPVFDAETGELNCIAVDCAPGYYLAYETICCRNDMKFDKELFMCVCPLGLSDVDGKCSEKCSYGSVWDGEDCVSHCPEGQIYRNEQCFCALDGSLASRDKPCCKFGEMWDAEKGICTCDGDLFCEKPCPEERPNLFLDKFGDKQCCKKGMNFDVVVHLCMCNPRTADLPAFKPLDESCTCPDGQRQMMSADGTFFSCIDSGCINGLVIDEKTGMCTCPEDSWQFWNSIGVPVCCKRDQKWSDELQECICHETNLPANDDGECEDLGDERCPPGWTYIKEQVGFFGEPVRCMPICPEPSIVYVKPVDEVMIGGIAATVECMCKGDHRYNGTTDNMIDYILYGRCEVEECPPGLVRSDDILTFNECRCPYKWQQLIQTASIPPQLMCTCDDEKYAINEETGMCECKRSIAEFGVFGIDGSCDCPRHMRYNAENDACEEISTGTVIDIDENCWYYDFELEACLSKDQFEEQFDTKPTANPFDQNKEECPGFEVGWKGLKSTKINYKSPTAYLVHVNVLNNQANVDVTVEDYIGFLIFSKRYCGVEFIKELDNGNVKIDFFDKTAAYDKSNVYVRLDQAQSQTVVQFT</sequence>
<protein>
    <submittedName>
        <fullName evidence="1">Oikosin 47</fullName>
    </submittedName>
</protein>
<organism evidence="1">
    <name type="scientific">Oikopleura dioica</name>
    <name type="common">Tunicate</name>
    <dbReference type="NCBI Taxonomy" id="34765"/>
    <lineage>
        <taxon>Eukaryota</taxon>
        <taxon>Metazoa</taxon>
        <taxon>Chordata</taxon>
        <taxon>Tunicata</taxon>
        <taxon>Appendicularia</taxon>
        <taxon>Copelata</taxon>
        <taxon>Oikopleuridae</taxon>
        <taxon>Oikopleura</taxon>
    </lineage>
</organism>
<proteinExistence type="predicted"/>
<dbReference type="PROSITE" id="PS51257">
    <property type="entry name" value="PROKAR_LIPOPROTEIN"/>
    <property type="match status" value="1"/>
</dbReference>
<reference evidence="1" key="1">
    <citation type="submission" date="2012-03" db="EMBL/GenBank/DDBJ databases">
        <title>The evolving proteome of a complex extracellular matrix, the Oikopleura house.</title>
        <authorList>
            <person name="Hosp J."/>
            <person name="Sagane Y."/>
            <person name="Danks G."/>
            <person name="Thompson E.M."/>
        </authorList>
    </citation>
    <scope>NUCLEOTIDE SEQUENCE</scope>
</reference>
<name>W8W118_OIKDI</name>
<gene>
    <name evidence="1" type="primary">oik47</name>
</gene>
<dbReference type="EMBL" id="HE774655">
    <property type="protein sequence ID" value="CCG47898.1"/>
    <property type="molecule type" value="Genomic_DNA"/>
</dbReference>
<evidence type="ECO:0000313" key="1">
    <source>
        <dbReference type="EMBL" id="CCG47898.1"/>
    </source>
</evidence>
<dbReference type="SMART" id="SM01411">
    <property type="entry name" value="Ephrin_rec_like"/>
    <property type="match status" value="7"/>
</dbReference>